<comment type="catalytic activity">
    <reaction evidence="16">
        <text>Preferential cleavage: (Ac)2-L-Lys-D-Ala-|-D-Ala. Also transpeptidation of peptidyl-alanyl moieties that are N-acyl substituents of D-alanine.</text>
        <dbReference type="EC" id="3.4.16.4"/>
    </reaction>
</comment>
<evidence type="ECO:0000256" key="15">
    <source>
        <dbReference type="ARBA" id="ARBA00023316"/>
    </source>
</evidence>
<evidence type="ECO:0000256" key="1">
    <source>
        <dbReference type="ARBA" id="ARBA00004236"/>
    </source>
</evidence>
<dbReference type="GO" id="GO:0006508">
    <property type="term" value="P:proteolysis"/>
    <property type="evidence" value="ECO:0007669"/>
    <property type="project" value="UniProtKB-KW"/>
</dbReference>
<keyword evidence="19" id="KW-0812">Transmembrane</keyword>
<keyword evidence="6" id="KW-0121">Carboxypeptidase</keyword>
<feature type="region of interest" description="Disordered" evidence="18">
    <location>
        <begin position="755"/>
        <end position="782"/>
    </location>
</feature>
<keyword evidence="12" id="KW-0573">Peptidoglycan synthesis</keyword>
<feature type="transmembrane region" description="Helical" evidence="19">
    <location>
        <begin position="27"/>
        <end position="48"/>
    </location>
</feature>
<dbReference type="GO" id="GO:0008360">
    <property type="term" value="P:regulation of cell shape"/>
    <property type="evidence" value="ECO:0007669"/>
    <property type="project" value="UniProtKB-KW"/>
</dbReference>
<dbReference type="GO" id="GO:0009252">
    <property type="term" value="P:peptidoglycan biosynthetic process"/>
    <property type="evidence" value="ECO:0007669"/>
    <property type="project" value="UniProtKB-KW"/>
</dbReference>
<dbReference type="InterPro" id="IPR036950">
    <property type="entry name" value="PBP_transglycosylase"/>
</dbReference>
<evidence type="ECO:0000256" key="6">
    <source>
        <dbReference type="ARBA" id="ARBA00022645"/>
    </source>
</evidence>
<dbReference type="GO" id="GO:0030288">
    <property type="term" value="C:outer membrane-bounded periplasmic space"/>
    <property type="evidence" value="ECO:0007669"/>
    <property type="project" value="TreeGrafter"/>
</dbReference>
<keyword evidence="7" id="KW-0645">Protease</keyword>
<evidence type="ECO:0000256" key="16">
    <source>
        <dbReference type="ARBA" id="ARBA00034000"/>
    </source>
</evidence>
<keyword evidence="15" id="KW-0961">Cell wall biogenesis/degradation</keyword>
<dbReference type="GO" id="GO:0071555">
    <property type="term" value="P:cell wall organization"/>
    <property type="evidence" value="ECO:0007669"/>
    <property type="project" value="UniProtKB-KW"/>
</dbReference>
<accession>A0A1G7EKL3</accession>
<evidence type="ECO:0000256" key="13">
    <source>
        <dbReference type="ARBA" id="ARBA00023136"/>
    </source>
</evidence>
<feature type="region of interest" description="Disordered" evidence="18">
    <location>
        <begin position="1"/>
        <end position="20"/>
    </location>
</feature>
<dbReference type="STRING" id="1071918.SAMN05421544_11634"/>
<dbReference type="OrthoDB" id="9766909at2"/>
<sequence length="782" mass="88306">MKSKKQQHKSSSFPLPKKKKSSGIGKWIAIVWIGFTATILGIAALFFATSQGLLGEMPDVKQLENPDIYSASEIISSDGVVLGKFELEKTDPVTFSQLPPYLVYALQAKEDERFREHSGIDLRSILRAVRFGGDRGGGSTISQQLAKLLFTKTPSQNKIKRVIQKLKEWVVAVSLEKRYTKEELITMYFNKFDFTHNAHGVEMASKVYFNKHTNELTLPEAAMFVAMLEAPVANNPLRNKERAKRRRDVVLKKMYDDGYIDKSVYQNAIDTPIITDYHPIKKIVQGNSEYYKYFLRKQVDEYLKEYEKETGRTLDLFRDGLKIYVTLNSHMQKYAEEAMKEHLTHLQRSFDAEQKRNPNYPFYRISKSQADKIILMALKRSGRYQQLKDAGISEDSIVAELKRPIKMSIFSWNGEKEVMMSPWDSIRYHKQIAQSGLMSMEPLTGDIKAWVGGIDWSHFKYDHVKQGKRQVGSTFKPFVYAASIIDLNYTPCTTISNASYSLGNWHVKGRGGMLPLKDALAYSQNAVAARLIQNVGVDRVIALARDMGVTSDIPRNNTIALGSSDISIYEMVGAYSTFANFGNYIKPHMIWRIEDANGRVIKEVKDDLVEVMDEKYAYTMITLMEGVASYGTASGELRRRGISGVDIAGKTGTTNNNSDGWFIGIVPQLSTGVWVGWESRATHFLSTGEGQGAKMALPIWAIFMKKVWADKELNISPNEKFAKPTGWTNSCDNLHGGGNYGYGGGLRTIDEIRSSDSVRQEAPKRENINENINTSDEVDFNQ</sequence>
<name>A0A1G7EKL3_9FLAO</name>
<keyword evidence="8" id="KW-0328">Glycosyltransferase</keyword>
<comment type="subcellular location">
    <subcellularLocation>
        <location evidence="1">Cell membrane</location>
    </subcellularLocation>
</comment>
<comment type="pathway">
    <text evidence="2">Cell wall biogenesis; peptidoglycan biosynthesis.</text>
</comment>
<reference evidence="22 23" key="1">
    <citation type="submission" date="2016-10" db="EMBL/GenBank/DDBJ databases">
        <authorList>
            <person name="de Groot N.N."/>
        </authorList>
    </citation>
    <scope>NUCLEOTIDE SEQUENCE [LARGE SCALE GENOMIC DNA]</scope>
    <source>
        <strain evidence="22 23">DSM 24015</strain>
    </source>
</reference>
<evidence type="ECO:0000313" key="22">
    <source>
        <dbReference type="EMBL" id="SDE64219.1"/>
    </source>
</evidence>
<protein>
    <submittedName>
        <fullName evidence="22">Penicillin-binding protein 1A</fullName>
    </submittedName>
</protein>
<dbReference type="SUPFAM" id="SSF56601">
    <property type="entry name" value="beta-lactamase/transpeptidase-like"/>
    <property type="match status" value="1"/>
</dbReference>
<feature type="domain" description="Glycosyl transferase family 51" evidence="21">
    <location>
        <begin position="79"/>
        <end position="254"/>
    </location>
</feature>
<evidence type="ECO:0000256" key="12">
    <source>
        <dbReference type="ARBA" id="ARBA00022984"/>
    </source>
</evidence>
<keyword evidence="23" id="KW-1185">Reference proteome</keyword>
<dbReference type="Gene3D" id="3.40.710.10">
    <property type="entry name" value="DD-peptidase/beta-lactamase superfamily"/>
    <property type="match status" value="2"/>
</dbReference>
<dbReference type="InterPro" id="IPR012338">
    <property type="entry name" value="Beta-lactam/transpept-like"/>
</dbReference>
<dbReference type="InterPro" id="IPR001264">
    <property type="entry name" value="Glyco_trans_51"/>
</dbReference>
<dbReference type="Gene3D" id="1.10.3810.10">
    <property type="entry name" value="Biosynthetic peptidoglycan transglycosylase-like"/>
    <property type="match status" value="1"/>
</dbReference>
<evidence type="ECO:0000256" key="4">
    <source>
        <dbReference type="ARBA" id="ARBA00007739"/>
    </source>
</evidence>
<comment type="similarity">
    <text evidence="3">In the C-terminal section; belongs to the transpeptidase family.</text>
</comment>
<dbReference type="GO" id="GO:0008658">
    <property type="term" value="F:penicillin binding"/>
    <property type="evidence" value="ECO:0007669"/>
    <property type="project" value="InterPro"/>
</dbReference>
<keyword evidence="13 19" id="KW-0472">Membrane</keyword>
<dbReference type="SUPFAM" id="SSF53955">
    <property type="entry name" value="Lysozyme-like"/>
    <property type="match status" value="1"/>
</dbReference>
<dbReference type="InterPro" id="IPR023346">
    <property type="entry name" value="Lysozyme-like_dom_sf"/>
</dbReference>
<feature type="compositionally biased region" description="Basic and acidic residues" evidence="18">
    <location>
        <begin position="755"/>
        <end position="768"/>
    </location>
</feature>
<evidence type="ECO:0000313" key="23">
    <source>
        <dbReference type="Proteomes" id="UP000198517"/>
    </source>
</evidence>
<dbReference type="AlphaFoldDB" id="A0A1G7EKL3"/>
<dbReference type="Pfam" id="PF00905">
    <property type="entry name" value="Transpeptidase"/>
    <property type="match status" value="1"/>
</dbReference>
<evidence type="ECO:0000256" key="8">
    <source>
        <dbReference type="ARBA" id="ARBA00022676"/>
    </source>
</evidence>
<comment type="catalytic activity">
    <reaction evidence="17">
        <text>[GlcNAc-(1-&gt;4)-Mur2Ac(oyl-L-Ala-gamma-D-Glu-L-Lys-D-Ala-D-Ala)](n)-di-trans,octa-cis-undecaprenyl diphosphate + beta-D-GlcNAc-(1-&gt;4)-Mur2Ac(oyl-L-Ala-gamma-D-Glu-L-Lys-D-Ala-D-Ala)-di-trans,octa-cis-undecaprenyl diphosphate = [GlcNAc-(1-&gt;4)-Mur2Ac(oyl-L-Ala-gamma-D-Glu-L-Lys-D-Ala-D-Ala)](n+1)-di-trans,octa-cis-undecaprenyl diphosphate + di-trans,octa-cis-undecaprenyl diphosphate + H(+)</text>
        <dbReference type="Rhea" id="RHEA:23708"/>
        <dbReference type="Rhea" id="RHEA-COMP:9602"/>
        <dbReference type="Rhea" id="RHEA-COMP:9603"/>
        <dbReference type="ChEBI" id="CHEBI:15378"/>
        <dbReference type="ChEBI" id="CHEBI:58405"/>
        <dbReference type="ChEBI" id="CHEBI:60033"/>
        <dbReference type="ChEBI" id="CHEBI:78435"/>
        <dbReference type="EC" id="2.4.99.28"/>
    </reaction>
</comment>
<evidence type="ECO:0000256" key="14">
    <source>
        <dbReference type="ARBA" id="ARBA00023268"/>
    </source>
</evidence>
<comment type="similarity">
    <text evidence="4">In the N-terminal section; belongs to the glycosyltransferase 51 family.</text>
</comment>
<feature type="domain" description="Penicillin-binding protein transpeptidase" evidence="20">
    <location>
        <begin position="441"/>
        <end position="674"/>
    </location>
</feature>
<evidence type="ECO:0000256" key="7">
    <source>
        <dbReference type="ARBA" id="ARBA00022670"/>
    </source>
</evidence>
<keyword evidence="9" id="KW-0808">Transferase</keyword>
<dbReference type="EMBL" id="FNAS01000016">
    <property type="protein sequence ID" value="SDE64219.1"/>
    <property type="molecule type" value="Genomic_DNA"/>
</dbReference>
<dbReference type="Pfam" id="PF00912">
    <property type="entry name" value="Transgly"/>
    <property type="match status" value="1"/>
</dbReference>
<dbReference type="RefSeq" id="WP_092737464.1">
    <property type="nucleotide sequence ID" value="NZ_FNAS01000016.1"/>
</dbReference>
<evidence type="ECO:0000256" key="9">
    <source>
        <dbReference type="ARBA" id="ARBA00022679"/>
    </source>
</evidence>
<dbReference type="InterPro" id="IPR050396">
    <property type="entry name" value="Glycosyltr_51/Transpeptidase"/>
</dbReference>
<evidence type="ECO:0000256" key="3">
    <source>
        <dbReference type="ARBA" id="ARBA00007090"/>
    </source>
</evidence>
<dbReference type="Proteomes" id="UP000198517">
    <property type="component" value="Unassembled WGS sequence"/>
</dbReference>
<evidence type="ECO:0000256" key="17">
    <source>
        <dbReference type="ARBA" id="ARBA00049902"/>
    </source>
</evidence>
<keyword evidence="11" id="KW-0133">Cell shape</keyword>
<keyword evidence="19" id="KW-1133">Transmembrane helix</keyword>
<evidence type="ECO:0000256" key="5">
    <source>
        <dbReference type="ARBA" id="ARBA00022475"/>
    </source>
</evidence>
<keyword evidence="14" id="KW-0511">Multifunctional enzyme</keyword>
<evidence type="ECO:0000256" key="10">
    <source>
        <dbReference type="ARBA" id="ARBA00022801"/>
    </source>
</evidence>
<evidence type="ECO:0000256" key="11">
    <source>
        <dbReference type="ARBA" id="ARBA00022960"/>
    </source>
</evidence>
<dbReference type="GO" id="GO:0008955">
    <property type="term" value="F:peptidoglycan glycosyltransferase activity"/>
    <property type="evidence" value="ECO:0007669"/>
    <property type="project" value="UniProtKB-EC"/>
</dbReference>
<dbReference type="GO" id="GO:0009002">
    <property type="term" value="F:serine-type D-Ala-D-Ala carboxypeptidase activity"/>
    <property type="evidence" value="ECO:0007669"/>
    <property type="project" value="UniProtKB-EC"/>
</dbReference>
<proteinExistence type="inferred from homology"/>
<evidence type="ECO:0000256" key="19">
    <source>
        <dbReference type="SAM" id="Phobius"/>
    </source>
</evidence>
<gene>
    <name evidence="22" type="ORF">SAMN05421544_11634</name>
</gene>
<evidence type="ECO:0000259" key="20">
    <source>
        <dbReference type="Pfam" id="PF00905"/>
    </source>
</evidence>
<dbReference type="InterPro" id="IPR001460">
    <property type="entry name" value="PCN-bd_Tpept"/>
</dbReference>
<dbReference type="PANTHER" id="PTHR32282:SF11">
    <property type="entry name" value="PENICILLIN-BINDING PROTEIN 1B"/>
    <property type="match status" value="1"/>
</dbReference>
<dbReference type="GO" id="GO:0005886">
    <property type="term" value="C:plasma membrane"/>
    <property type="evidence" value="ECO:0007669"/>
    <property type="project" value="UniProtKB-SubCell"/>
</dbReference>
<keyword evidence="5" id="KW-1003">Cell membrane</keyword>
<dbReference type="PANTHER" id="PTHR32282">
    <property type="entry name" value="BINDING PROTEIN TRANSPEPTIDASE, PUTATIVE-RELATED"/>
    <property type="match status" value="1"/>
</dbReference>
<organism evidence="22 23">
    <name type="scientific">Riemerella columbipharyngis</name>
    <dbReference type="NCBI Taxonomy" id="1071918"/>
    <lineage>
        <taxon>Bacteria</taxon>
        <taxon>Pseudomonadati</taxon>
        <taxon>Bacteroidota</taxon>
        <taxon>Flavobacteriia</taxon>
        <taxon>Flavobacteriales</taxon>
        <taxon>Weeksellaceae</taxon>
        <taxon>Riemerella</taxon>
    </lineage>
</organism>
<keyword evidence="10" id="KW-0378">Hydrolase</keyword>
<evidence type="ECO:0000259" key="21">
    <source>
        <dbReference type="Pfam" id="PF00912"/>
    </source>
</evidence>
<evidence type="ECO:0000256" key="18">
    <source>
        <dbReference type="SAM" id="MobiDB-lite"/>
    </source>
</evidence>
<evidence type="ECO:0000256" key="2">
    <source>
        <dbReference type="ARBA" id="ARBA00004752"/>
    </source>
</evidence>